<keyword evidence="4" id="KW-0597">Phosphoprotein</keyword>
<organism evidence="13 14">
    <name type="scientific">Anaerotruncus colihominis</name>
    <dbReference type="NCBI Taxonomy" id="169435"/>
    <lineage>
        <taxon>Bacteria</taxon>
        <taxon>Bacillati</taxon>
        <taxon>Bacillota</taxon>
        <taxon>Clostridia</taxon>
        <taxon>Eubacteriales</taxon>
        <taxon>Oscillospiraceae</taxon>
        <taxon>Anaerotruncus</taxon>
    </lineage>
</organism>
<accession>A0A845RJ60</accession>
<keyword evidence="5" id="KW-0808">Transferase</keyword>
<evidence type="ECO:0000256" key="9">
    <source>
        <dbReference type="ARBA" id="ARBA00023012"/>
    </source>
</evidence>
<dbReference type="AlphaFoldDB" id="A0A845RJ60"/>
<gene>
    <name evidence="13" type="ORF">D3Z39_13030</name>
</gene>
<dbReference type="InterPro" id="IPR050428">
    <property type="entry name" value="TCS_sensor_his_kinase"/>
</dbReference>
<evidence type="ECO:0000256" key="7">
    <source>
        <dbReference type="ARBA" id="ARBA00022777"/>
    </source>
</evidence>
<dbReference type="SMART" id="SM00387">
    <property type="entry name" value="HATPase_c"/>
    <property type="match status" value="1"/>
</dbReference>
<dbReference type="InterPro" id="IPR036097">
    <property type="entry name" value="HisK_dim/P_sf"/>
</dbReference>
<evidence type="ECO:0000256" key="5">
    <source>
        <dbReference type="ARBA" id="ARBA00022679"/>
    </source>
</evidence>
<evidence type="ECO:0000256" key="11">
    <source>
        <dbReference type="SAM" id="Phobius"/>
    </source>
</evidence>
<keyword evidence="10 11" id="KW-0472">Membrane</keyword>
<dbReference type="InterPro" id="IPR003594">
    <property type="entry name" value="HATPase_dom"/>
</dbReference>
<reference evidence="13 14" key="1">
    <citation type="submission" date="2018-08" db="EMBL/GenBank/DDBJ databases">
        <title>Murine metabolic-syndrome-specific gut microbial biobank.</title>
        <authorList>
            <person name="Liu C."/>
        </authorList>
    </citation>
    <scope>NUCLEOTIDE SEQUENCE [LARGE SCALE GENOMIC DNA]</scope>
    <source>
        <strain evidence="13 14">X69</strain>
    </source>
</reference>
<evidence type="ECO:0000259" key="12">
    <source>
        <dbReference type="PROSITE" id="PS50109"/>
    </source>
</evidence>
<dbReference type="Proteomes" id="UP000446348">
    <property type="component" value="Unassembled WGS sequence"/>
</dbReference>
<evidence type="ECO:0000256" key="3">
    <source>
        <dbReference type="ARBA" id="ARBA00012438"/>
    </source>
</evidence>
<dbReference type="Gene3D" id="3.30.565.10">
    <property type="entry name" value="Histidine kinase-like ATPase, C-terminal domain"/>
    <property type="match status" value="1"/>
</dbReference>
<dbReference type="InterPro" id="IPR036890">
    <property type="entry name" value="HATPase_C_sf"/>
</dbReference>
<evidence type="ECO:0000256" key="1">
    <source>
        <dbReference type="ARBA" id="ARBA00000085"/>
    </source>
</evidence>
<evidence type="ECO:0000256" key="10">
    <source>
        <dbReference type="ARBA" id="ARBA00023136"/>
    </source>
</evidence>
<dbReference type="SUPFAM" id="SSF47384">
    <property type="entry name" value="Homodimeric domain of signal transducing histidine kinase"/>
    <property type="match status" value="1"/>
</dbReference>
<name>A0A845RJ60_9FIRM</name>
<dbReference type="Pfam" id="PF00512">
    <property type="entry name" value="HisKA"/>
    <property type="match status" value="1"/>
</dbReference>
<evidence type="ECO:0000256" key="8">
    <source>
        <dbReference type="ARBA" id="ARBA00022989"/>
    </source>
</evidence>
<evidence type="ECO:0000256" key="6">
    <source>
        <dbReference type="ARBA" id="ARBA00022692"/>
    </source>
</evidence>
<dbReference type="InterPro" id="IPR003661">
    <property type="entry name" value="HisK_dim/P_dom"/>
</dbReference>
<dbReference type="CDD" id="cd00075">
    <property type="entry name" value="HATPase"/>
    <property type="match status" value="1"/>
</dbReference>
<comment type="caution">
    <text evidence="13">The sequence shown here is derived from an EMBL/GenBank/DDBJ whole genome shotgun (WGS) entry which is preliminary data.</text>
</comment>
<dbReference type="GO" id="GO:0016020">
    <property type="term" value="C:membrane"/>
    <property type="evidence" value="ECO:0007669"/>
    <property type="project" value="UniProtKB-SubCell"/>
</dbReference>
<evidence type="ECO:0000313" key="13">
    <source>
        <dbReference type="EMBL" id="NBI79774.1"/>
    </source>
</evidence>
<dbReference type="EMBL" id="QXWZ01000025">
    <property type="protein sequence ID" value="NBI79774.1"/>
    <property type="molecule type" value="Genomic_DNA"/>
</dbReference>
<keyword evidence="8 11" id="KW-1133">Transmembrane helix</keyword>
<sequence length="434" mass="47741">MAVFEQLRRRLTLVCTAVTSIILIGMAAGSFAVSAAQLRARDDKLFLSDLNAVFYHLASQNVISHTWYTQTESNTGMLLYIEDGGKPLLYNDAWDDGLHASLSARTKAESMRLFGFDASKPPQMRVQPQTVIFMMNDPVLGQCRAAVSSVPIPGGWLSLSAVKPRTAERISLLRLGATFAVLTVVAILLLWLFARYFTARAIRPIAVNRQRQADFVSAASHELRSPLAVIQASVSAVREAPPERAAHFFDSVTNECARMSRLVDDMLTLASADSGSWSIIREETDLETLLLNAAEWHEPAAAQKQIRIHVSLPDDPLPKCCCDRQRIGQALAILLDNAVSYTPPGGEIRLFAARRRGGIELIVSDNGPGIPDALRERVFERFYRADVSRSKKEHYGLGLSIAREIASLHRGKLTLRDTPGGGATFILYLPCGIQ</sequence>
<dbReference type="SMART" id="SM00388">
    <property type="entry name" value="HisKA"/>
    <property type="match status" value="1"/>
</dbReference>
<dbReference type="GO" id="GO:0000155">
    <property type="term" value="F:phosphorelay sensor kinase activity"/>
    <property type="evidence" value="ECO:0007669"/>
    <property type="project" value="InterPro"/>
</dbReference>
<dbReference type="PANTHER" id="PTHR45436">
    <property type="entry name" value="SENSOR HISTIDINE KINASE YKOH"/>
    <property type="match status" value="1"/>
</dbReference>
<feature type="domain" description="Histidine kinase" evidence="12">
    <location>
        <begin position="218"/>
        <end position="433"/>
    </location>
</feature>
<keyword evidence="7" id="KW-0418">Kinase</keyword>
<dbReference type="InterPro" id="IPR004358">
    <property type="entry name" value="Sig_transdc_His_kin-like_C"/>
</dbReference>
<dbReference type="EC" id="2.7.13.3" evidence="3"/>
<dbReference type="SUPFAM" id="SSF55874">
    <property type="entry name" value="ATPase domain of HSP90 chaperone/DNA topoisomerase II/histidine kinase"/>
    <property type="match status" value="1"/>
</dbReference>
<dbReference type="PRINTS" id="PR00344">
    <property type="entry name" value="BCTRLSENSOR"/>
</dbReference>
<evidence type="ECO:0000313" key="14">
    <source>
        <dbReference type="Proteomes" id="UP000446348"/>
    </source>
</evidence>
<evidence type="ECO:0000256" key="2">
    <source>
        <dbReference type="ARBA" id="ARBA00004370"/>
    </source>
</evidence>
<dbReference type="Gene3D" id="1.10.287.130">
    <property type="match status" value="1"/>
</dbReference>
<dbReference type="PROSITE" id="PS50109">
    <property type="entry name" value="HIS_KIN"/>
    <property type="match status" value="1"/>
</dbReference>
<dbReference type="InterPro" id="IPR005467">
    <property type="entry name" value="His_kinase_dom"/>
</dbReference>
<protein>
    <recommendedName>
        <fullName evidence="3">histidine kinase</fullName>
        <ecNumber evidence="3">2.7.13.3</ecNumber>
    </recommendedName>
</protein>
<keyword evidence="6 11" id="KW-0812">Transmembrane</keyword>
<comment type="subcellular location">
    <subcellularLocation>
        <location evidence="2">Membrane</location>
    </subcellularLocation>
</comment>
<dbReference type="FunFam" id="3.30.565.10:FF:000006">
    <property type="entry name" value="Sensor histidine kinase WalK"/>
    <property type="match status" value="1"/>
</dbReference>
<keyword evidence="9" id="KW-0902">Two-component regulatory system</keyword>
<evidence type="ECO:0000256" key="4">
    <source>
        <dbReference type="ARBA" id="ARBA00022553"/>
    </source>
</evidence>
<feature type="transmembrane region" description="Helical" evidence="11">
    <location>
        <begin position="172"/>
        <end position="194"/>
    </location>
</feature>
<proteinExistence type="predicted"/>
<dbReference type="CDD" id="cd00082">
    <property type="entry name" value="HisKA"/>
    <property type="match status" value="1"/>
</dbReference>
<comment type="catalytic activity">
    <reaction evidence="1">
        <text>ATP + protein L-histidine = ADP + protein N-phospho-L-histidine.</text>
        <dbReference type="EC" id="2.7.13.3"/>
    </reaction>
</comment>
<dbReference type="Pfam" id="PF02518">
    <property type="entry name" value="HATPase_c"/>
    <property type="match status" value="1"/>
</dbReference>
<dbReference type="PANTHER" id="PTHR45436:SF5">
    <property type="entry name" value="SENSOR HISTIDINE KINASE TRCS"/>
    <property type="match status" value="1"/>
</dbReference>